<proteinExistence type="predicted"/>
<accession>A0ABN5NV10</accession>
<reference evidence="1 2" key="1">
    <citation type="submission" date="2018-09" db="EMBL/GenBank/DDBJ databases">
        <title>Complete Genome sequences of three Leptospira mayottensis isolates obtained from Tenrecid mammals endemic to the Malagasy region.</title>
        <authorList>
            <person name="Cordonin C."/>
            <person name="Toty C."/>
        </authorList>
    </citation>
    <scope>NUCLEOTIDE SEQUENCE [LARGE SCALE GENOMIC DNA]</scope>
    <source>
        <strain evidence="1 2">MDI222</strain>
    </source>
</reference>
<protein>
    <submittedName>
        <fullName evidence="1">Uncharacterized protein</fullName>
    </submittedName>
</protein>
<evidence type="ECO:0000313" key="2">
    <source>
        <dbReference type="Proteomes" id="UP000258889"/>
    </source>
</evidence>
<evidence type="ECO:0000313" key="1">
    <source>
        <dbReference type="EMBL" id="AXR64517.1"/>
    </source>
</evidence>
<organism evidence="1 2">
    <name type="scientific">Leptospira mayottensis</name>
    <dbReference type="NCBI Taxonomy" id="1137606"/>
    <lineage>
        <taxon>Bacteria</taxon>
        <taxon>Pseudomonadati</taxon>
        <taxon>Spirochaetota</taxon>
        <taxon>Spirochaetia</taxon>
        <taxon>Leptospirales</taxon>
        <taxon>Leptospiraceae</taxon>
        <taxon>Leptospira</taxon>
    </lineage>
</organism>
<keyword evidence="2" id="KW-1185">Reference proteome</keyword>
<name>A0ABN5NV10_9LEPT</name>
<sequence>MKYERVSKLLSTVEQGCVEEQEMLVEMMDDLDGQYPEFDQGLIRKAENLSHLFGGMDLTESSWRFYLNEISSGKFPLEKLPEHVREIAKELYYKNK</sequence>
<dbReference type="Proteomes" id="UP000258889">
    <property type="component" value="Chromosome i"/>
</dbReference>
<gene>
    <name evidence="1" type="ORF">DQM28_10085</name>
</gene>
<dbReference type="EMBL" id="CP030144">
    <property type="protein sequence ID" value="AXR64517.1"/>
    <property type="molecule type" value="Genomic_DNA"/>
</dbReference>
<dbReference type="RefSeq" id="WP_036037092.1">
    <property type="nucleotide sequence ID" value="NZ_CP030144.1"/>
</dbReference>